<protein>
    <submittedName>
        <fullName evidence="2">DUF1481 domain-containing protein</fullName>
    </submittedName>
</protein>
<dbReference type="PIRSF" id="PIRSF028160">
    <property type="entry name" value="UCP028160"/>
    <property type="match status" value="1"/>
</dbReference>
<feature type="chain" id="PRO_5031437215" evidence="1">
    <location>
        <begin position="22"/>
        <end position="231"/>
    </location>
</feature>
<accession>A0A7Z2T0V7</accession>
<organism evidence="2 3">
    <name type="scientific">Vibrio astriarenae</name>
    <dbReference type="NCBI Taxonomy" id="1481923"/>
    <lineage>
        <taxon>Bacteria</taxon>
        <taxon>Pseudomonadati</taxon>
        <taxon>Pseudomonadota</taxon>
        <taxon>Gammaproteobacteria</taxon>
        <taxon>Vibrionales</taxon>
        <taxon>Vibrionaceae</taxon>
        <taxon>Vibrio</taxon>
    </lineage>
</organism>
<evidence type="ECO:0000313" key="2">
    <source>
        <dbReference type="EMBL" id="QIA62234.1"/>
    </source>
</evidence>
<dbReference type="RefSeq" id="WP_164647142.1">
    <property type="nucleotide sequence ID" value="NZ_CP047475.1"/>
</dbReference>
<dbReference type="InterPro" id="IPR010858">
    <property type="entry name" value="DUF1481"/>
</dbReference>
<dbReference type="AlphaFoldDB" id="A0A7Z2T0V7"/>
<dbReference type="Proteomes" id="UP000464262">
    <property type="component" value="Chromosome 1"/>
</dbReference>
<sequence length="231" mass="26027">MTRKLLSLFLPLALLGCSSTASNPALEQVRDFSGGQILGDATSLYWSTERVTGQPVSASDYVMMGDYGEYQTEYRWDEGVVRELVREGSELRNNELLPFRLHIRFNKEGDAVYQRYRVDGDVLPVNSAQLVQLKQDANRAIEVSKAQDSNGLDLFQGYWDGQEFSTCSGLTFPEVQFNQQMPQVLMNRLATVDSYVALVGTARSQRIEVEDLLILADDSRDCVPRPELIED</sequence>
<keyword evidence="3" id="KW-1185">Reference proteome</keyword>
<dbReference type="EMBL" id="CP047475">
    <property type="protein sequence ID" value="QIA62234.1"/>
    <property type="molecule type" value="Genomic_DNA"/>
</dbReference>
<gene>
    <name evidence="2" type="ORF">GT360_01220</name>
</gene>
<evidence type="ECO:0000256" key="1">
    <source>
        <dbReference type="SAM" id="SignalP"/>
    </source>
</evidence>
<reference evidence="2 3" key="1">
    <citation type="submission" date="2020-01" db="EMBL/GenBank/DDBJ databases">
        <title>Whole genome and functional gene identification of agarase of Vibrio HN897.</title>
        <authorList>
            <person name="Liu Y."/>
            <person name="Zhao Z."/>
        </authorList>
    </citation>
    <scope>NUCLEOTIDE SEQUENCE [LARGE SCALE GENOMIC DNA]</scope>
    <source>
        <strain evidence="2 3">HN897</strain>
    </source>
</reference>
<proteinExistence type="predicted"/>
<feature type="signal peptide" evidence="1">
    <location>
        <begin position="1"/>
        <end position="21"/>
    </location>
</feature>
<dbReference type="PROSITE" id="PS51257">
    <property type="entry name" value="PROKAR_LIPOPROTEIN"/>
    <property type="match status" value="1"/>
</dbReference>
<name>A0A7Z2T0V7_9VIBR</name>
<dbReference type="Pfam" id="PF07356">
    <property type="entry name" value="DUF1481"/>
    <property type="match status" value="1"/>
</dbReference>
<dbReference type="InterPro" id="IPR016872">
    <property type="entry name" value="UCP028160"/>
</dbReference>
<dbReference type="KEGG" id="vas:GT360_01220"/>
<keyword evidence="1" id="KW-0732">Signal</keyword>
<evidence type="ECO:0000313" key="3">
    <source>
        <dbReference type="Proteomes" id="UP000464262"/>
    </source>
</evidence>